<feature type="signal peptide" evidence="1">
    <location>
        <begin position="1"/>
        <end position="20"/>
    </location>
</feature>
<feature type="chain" id="PRO_5043013569" evidence="1">
    <location>
        <begin position="21"/>
        <end position="52"/>
    </location>
</feature>
<protein>
    <submittedName>
        <fullName evidence="2">Uncharacterized protein</fullName>
    </submittedName>
</protein>
<evidence type="ECO:0000313" key="2">
    <source>
        <dbReference type="EMBL" id="KAK9112387.1"/>
    </source>
</evidence>
<dbReference type="Proteomes" id="UP001419268">
    <property type="component" value="Unassembled WGS sequence"/>
</dbReference>
<keyword evidence="3" id="KW-1185">Reference proteome</keyword>
<dbReference type="EMBL" id="JBBNAG010000008">
    <property type="protein sequence ID" value="KAK9112387.1"/>
    <property type="molecule type" value="Genomic_DNA"/>
</dbReference>
<comment type="caution">
    <text evidence="2">The sequence shown here is derived from an EMBL/GenBank/DDBJ whole genome shotgun (WGS) entry which is preliminary data.</text>
</comment>
<gene>
    <name evidence="2" type="ORF">Scep_019906</name>
</gene>
<accession>A0AAP0NLV5</accession>
<evidence type="ECO:0000256" key="1">
    <source>
        <dbReference type="SAM" id="SignalP"/>
    </source>
</evidence>
<proteinExistence type="predicted"/>
<dbReference type="AlphaFoldDB" id="A0AAP0NLV5"/>
<sequence>MAFVWLGALVWLGKLGSKEARRKKWGLWWGSVKLGFNFVSKIDSFREMPNRP</sequence>
<keyword evidence="1" id="KW-0732">Signal</keyword>
<name>A0AAP0NLV5_9MAGN</name>
<reference evidence="2 3" key="1">
    <citation type="submission" date="2024-01" db="EMBL/GenBank/DDBJ databases">
        <title>Genome assemblies of Stephania.</title>
        <authorList>
            <person name="Yang L."/>
        </authorList>
    </citation>
    <scope>NUCLEOTIDE SEQUENCE [LARGE SCALE GENOMIC DNA]</scope>
    <source>
        <strain evidence="2">JXDWG</strain>
        <tissue evidence="2">Leaf</tissue>
    </source>
</reference>
<evidence type="ECO:0000313" key="3">
    <source>
        <dbReference type="Proteomes" id="UP001419268"/>
    </source>
</evidence>
<organism evidence="2 3">
    <name type="scientific">Stephania cephalantha</name>
    <dbReference type="NCBI Taxonomy" id="152367"/>
    <lineage>
        <taxon>Eukaryota</taxon>
        <taxon>Viridiplantae</taxon>
        <taxon>Streptophyta</taxon>
        <taxon>Embryophyta</taxon>
        <taxon>Tracheophyta</taxon>
        <taxon>Spermatophyta</taxon>
        <taxon>Magnoliopsida</taxon>
        <taxon>Ranunculales</taxon>
        <taxon>Menispermaceae</taxon>
        <taxon>Menispermoideae</taxon>
        <taxon>Cissampelideae</taxon>
        <taxon>Stephania</taxon>
    </lineage>
</organism>